<organism evidence="2 3">
    <name type="scientific">Croceicoccus naphthovorans</name>
    <dbReference type="NCBI Taxonomy" id="1348774"/>
    <lineage>
        <taxon>Bacteria</taxon>
        <taxon>Pseudomonadati</taxon>
        <taxon>Pseudomonadota</taxon>
        <taxon>Alphaproteobacteria</taxon>
        <taxon>Sphingomonadales</taxon>
        <taxon>Erythrobacteraceae</taxon>
        <taxon>Croceicoccus</taxon>
    </lineage>
</organism>
<dbReference type="PANTHER" id="PTHR47755">
    <property type="entry name" value="CELL DIVISION PROTEIN FTSX"/>
    <property type="match status" value="1"/>
</dbReference>
<keyword evidence="3" id="KW-1185">Reference proteome</keyword>
<dbReference type="InterPro" id="IPR004513">
    <property type="entry name" value="FtsX"/>
</dbReference>
<dbReference type="PANTHER" id="PTHR47755:SF1">
    <property type="entry name" value="CELL DIVISION PROTEIN FTSX"/>
    <property type="match status" value="1"/>
</dbReference>
<evidence type="ECO:0000313" key="3">
    <source>
        <dbReference type="Proteomes" id="UP000035287"/>
    </source>
</evidence>
<feature type="transmembrane region" description="Helical" evidence="1">
    <location>
        <begin position="29"/>
        <end position="52"/>
    </location>
</feature>
<proteinExistence type="predicted"/>
<dbReference type="PATRIC" id="fig|1348774.3.peg.3042"/>
<dbReference type="OrthoDB" id="8478373at2"/>
<dbReference type="GO" id="GO:0032153">
    <property type="term" value="C:cell division site"/>
    <property type="evidence" value="ECO:0007669"/>
    <property type="project" value="TreeGrafter"/>
</dbReference>
<dbReference type="EMBL" id="CP011770">
    <property type="protein sequence ID" value="AKM11881.1"/>
    <property type="molecule type" value="Genomic_DNA"/>
</dbReference>
<dbReference type="STRING" id="1348774.AB433_14485"/>
<feature type="transmembrane region" description="Helical" evidence="1">
    <location>
        <begin position="174"/>
        <end position="197"/>
    </location>
</feature>
<feature type="transmembrane region" description="Helical" evidence="1">
    <location>
        <begin position="229"/>
        <end position="253"/>
    </location>
</feature>
<dbReference type="KEGG" id="cna:AB433_14485"/>
<name>A0A0G3XML2_9SPHN</name>
<dbReference type="GO" id="GO:0051301">
    <property type="term" value="P:cell division"/>
    <property type="evidence" value="ECO:0007669"/>
    <property type="project" value="InterPro"/>
</dbReference>
<dbReference type="Proteomes" id="UP000035287">
    <property type="component" value="Chromosome"/>
</dbReference>
<gene>
    <name evidence="2" type="ORF">AB433_14485</name>
</gene>
<protein>
    <recommendedName>
        <fullName evidence="4">Cell division protein</fullName>
    </recommendedName>
</protein>
<keyword evidence="1" id="KW-0812">Transmembrane</keyword>
<dbReference type="GO" id="GO:0016020">
    <property type="term" value="C:membrane"/>
    <property type="evidence" value="ECO:0007669"/>
    <property type="project" value="InterPro"/>
</dbReference>
<accession>A0A0G3XML2</accession>
<dbReference type="AlphaFoldDB" id="A0A0G3XML2"/>
<evidence type="ECO:0008006" key="4">
    <source>
        <dbReference type="Google" id="ProtNLM"/>
    </source>
</evidence>
<sequence>MGWIRHRFFPPPPSAPLISQKAVAGPVPWVIAIMTALTVVAAAGGMALGSVARTAASDLSGGVTVQIAGPAAEEADRQARAAVAALTAQASVREVRRLSEDERSELLRPWLGDEALGEDEDILVLPELIEIRLAAPADQAALTHIETALAKAAPDASVSADMDWLGPLAEAIDALQWLAIALVGLLVIATTAAVLLASRSALAANHDTIEIMHLLGAHDMQVARLFQRAAAVSAAAGGAAGFAVAELAIFTLAGRFAALGPGNTAAGLGWTDWAALVLIPVAGVGLAAVTARLTVLATLRRMP</sequence>
<evidence type="ECO:0000313" key="2">
    <source>
        <dbReference type="EMBL" id="AKM11881.1"/>
    </source>
</evidence>
<feature type="transmembrane region" description="Helical" evidence="1">
    <location>
        <begin position="273"/>
        <end position="299"/>
    </location>
</feature>
<reference evidence="2 3" key="1">
    <citation type="submission" date="2015-06" db="EMBL/GenBank/DDBJ databases">
        <authorList>
            <person name="Zeng Y."/>
            <person name="Huang Y."/>
        </authorList>
    </citation>
    <scope>NUCLEOTIDE SEQUENCE [LARGE SCALE GENOMIC DNA]</scope>
    <source>
        <strain evidence="2 3">PQ-2</strain>
    </source>
</reference>
<keyword evidence="1" id="KW-1133">Transmembrane helix</keyword>
<keyword evidence="1" id="KW-0472">Membrane</keyword>
<evidence type="ECO:0000256" key="1">
    <source>
        <dbReference type="SAM" id="Phobius"/>
    </source>
</evidence>